<reference evidence="1" key="1">
    <citation type="submission" date="2022-12" db="EMBL/GenBank/DDBJ databases">
        <authorList>
            <person name="Petersen C."/>
        </authorList>
    </citation>
    <scope>NUCLEOTIDE SEQUENCE</scope>
    <source>
        <strain evidence="1">IBT 35673</strain>
    </source>
</reference>
<protein>
    <submittedName>
        <fullName evidence="1">Uncharacterized protein</fullName>
    </submittedName>
</protein>
<organism evidence="1 2">
    <name type="scientific">Penicillium brevicompactum</name>
    <dbReference type="NCBI Taxonomy" id="5074"/>
    <lineage>
        <taxon>Eukaryota</taxon>
        <taxon>Fungi</taxon>
        <taxon>Dikarya</taxon>
        <taxon>Ascomycota</taxon>
        <taxon>Pezizomycotina</taxon>
        <taxon>Eurotiomycetes</taxon>
        <taxon>Eurotiomycetidae</taxon>
        <taxon>Eurotiales</taxon>
        <taxon>Aspergillaceae</taxon>
        <taxon>Penicillium</taxon>
    </lineage>
</organism>
<evidence type="ECO:0000313" key="2">
    <source>
        <dbReference type="Proteomes" id="UP001147695"/>
    </source>
</evidence>
<dbReference type="AlphaFoldDB" id="A0A9W9QY32"/>
<accession>A0A9W9QY32</accession>
<sequence length="129" mass="13968">MSEGVAVRKTVHQHVGHCFLRAAHALIVVAEAEGLGYLEDQQNQEKEKRKGGNILGGETLYPPININVHLSQSPGLVTTAPAVDSVGLKGVVSLKIPGFKDVAVQESASGLHQMYPMILSWLNYDKRVI</sequence>
<evidence type="ECO:0000313" key="1">
    <source>
        <dbReference type="EMBL" id="KAJ5346233.1"/>
    </source>
</evidence>
<name>A0A9W9QY32_PENBR</name>
<reference evidence="1" key="2">
    <citation type="journal article" date="2023" name="IMA Fungus">
        <title>Comparative genomic study of the Penicillium genus elucidates a diverse pangenome and 15 lateral gene transfer events.</title>
        <authorList>
            <person name="Petersen C."/>
            <person name="Sorensen T."/>
            <person name="Nielsen M.R."/>
            <person name="Sondergaard T.E."/>
            <person name="Sorensen J.L."/>
            <person name="Fitzpatrick D.A."/>
            <person name="Frisvad J.C."/>
            <person name="Nielsen K.L."/>
        </authorList>
    </citation>
    <scope>NUCLEOTIDE SEQUENCE</scope>
    <source>
        <strain evidence="1">IBT 35673</strain>
    </source>
</reference>
<dbReference type="EMBL" id="JAPZBQ010000002">
    <property type="protein sequence ID" value="KAJ5346233.1"/>
    <property type="molecule type" value="Genomic_DNA"/>
</dbReference>
<comment type="caution">
    <text evidence="1">The sequence shown here is derived from an EMBL/GenBank/DDBJ whole genome shotgun (WGS) entry which is preliminary data.</text>
</comment>
<proteinExistence type="predicted"/>
<gene>
    <name evidence="1" type="ORF">N7452_004237</name>
</gene>
<dbReference type="Proteomes" id="UP001147695">
    <property type="component" value="Unassembled WGS sequence"/>
</dbReference>